<name>A0A916E3U3_9GLOM</name>
<proteinExistence type="predicted"/>
<dbReference type="Proteomes" id="UP000684084">
    <property type="component" value="Unassembled WGS sequence"/>
</dbReference>
<sequence length="76" mass="9308">MQTGDFLNDFGTLISTAKDRAEFWWGLTFMFVLLLFLDVQAWIFWLELELDNFLIWQSAWIFDVENVYFWKHNDFT</sequence>
<gene>
    <name evidence="2" type="ORF">CHRIB12_LOCUS7228</name>
</gene>
<evidence type="ECO:0000313" key="3">
    <source>
        <dbReference type="Proteomes" id="UP000684084"/>
    </source>
</evidence>
<protein>
    <submittedName>
        <fullName evidence="2">Uncharacterized protein</fullName>
    </submittedName>
</protein>
<keyword evidence="1" id="KW-0812">Transmembrane</keyword>
<dbReference type="AlphaFoldDB" id="A0A916E3U3"/>
<evidence type="ECO:0000313" key="2">
    <source>
        <dbReference type="EMBL" id="CAB5358263.1"/>
    </source>
</evidence>
<accession>A0A916E3U3</accession>
<dbReference type="OrthoDB" id="10420359at2759"/>
<evidence type="ECO:0000256" key="1">
    <source>
        <dbReference type="SAM" id="Phobius"/>
    </source>
</evidence>
<feature type="transmembrane region" description="Helical" evidence="1">
    <location>
        <begin position="23"/>
        <end position="46"/>
    </location>
</feature>
<comment type="caution">
    <text evidence="2">The sequence shown here is derived from an EMBL/GenBank/DDBJ whole genome shotgun (WGS) entry which is preliminary data.</text>
</comment>
<organism evidence="2 3">
    <name type="scientific">Rhizophagus irregularis</name>
    <dbReference type="NCBI Taxonomy" id="588596"/>
    <lineage>
        <taxon>Eukaryota</taxon>
        <taxon>Fungi</taxon>
        <taxon>Fungi incertae sedis</taxon>
        <taxon>Mucoromycota</taxon>
        <taxon>Glomeromycotina</taxon>
        <taxon>Glomeromycetes</taxon>
        <taxon>Glomerales</taxon>
        <taxon>Glomeraceae</taxon>
        <taxon>Rhizophagus</taxon>
    </lineage>
</organism>
<keyword evidence="1" id="KW-0472">Membrane</keyword>
<dbReference type="EMBL" id="CAGKOT010000012">
    <property type="protein sequence ID" value="CAB5358263.1"/>
    <property type="molecule type" value="Genomic_DNA"/>
</dbReference>
<reference evidence="2" key="1">
    <citation type="submission" date="2020-05" db="EMBL/GenBank/DDBJ databases">
        <authorList>
            <person name="Rincon C."/>
            <person name="Sanders R I."/>
            <person name="Robbins C."/>
            <person name="Chaturvedi A."/>
        </authorList>
    </citation>
    <scope>NUCLEOTIDE SEQUENCE</scope>
    <source>
        <strain evidence="2">CHB12</strain>
    </source>
</reference>
<keyword evidence="1" id="KW-1133">Transmembrane helix</keyword>